<comment type="function">
    <text evidence="10">Heme chaperone required for the biogenesis of c-type cytochromes. Transiently binds heme delivered by CcmC and transfers the heme to apo-cytochromes in a process facilitated by CcmF and CcmH.</text>
</comment>
<keyword evidence="7 10" id="KW-1133">Transmembrane helix</keyword>
<feature type="topological domain" description="Extracellular" evidence="10">
    <location>
        <begin position="29"/>
        <end position="176"/>
    </location>
</feature>
<comment type="subcellular location">
    <subcellularLocation>
        <location evidence="10">Cell membrane</location>
        <topology evidence="10">Single-pass type II membrane protein</topology>
    </subcellularLocation>
    <subcellularLocation>
        <location evidence="1">Membrane</location>
    </subcellularLocation>
</comment>
<dbReference type="GO" id="GO:0020037">
    <property type="term" value="F:heme binding"/>
    <property type="evidence" value="ECO:0007669"/>
    <property type="project" value="InterPro"/>
</dbReference>
<dbReference type="RefSeq" id="WP_207844456.1">
    <property type="nucleotide sequence ID" value="NZ_JAFVMH010000001.1"/>
</dbReference>
<feature type="binding site" description="axial binding residue" evidence="10 11">
    <location>
        <position position="129"/>
    </location>
    <ligand>
        <name>heme</name>
        <dbReference type="ChEBI" id="CHEBI:30413"/>
    </ligand>
    <ligandPart>
        <name>Fe</name>
        <dbReference type="ChEBI" id="CHEBI:18248"/>
    </ligandPart>
</feature>
<keyword evidence="10" id="KW-1003">Cell membrane</keyword>
<keyword evidence="5 10" id="KW-0201">Cytochrome c-type biogenesis</keyword>
<evidence type="ECO:0000256" key="3">
    <source>
        <dbReference type="ARBA" id="ARBA00022692"/>
    </source>
</evidence>
<keyword evidence="9 10" id="KW-0472">Membrane</keyword>
<comment type="caution">
    <text evidence="12">The sequence shown here is derived from an EMBL/GenBank/DDBJ whole genome shotgun (WGS) entry which is preliminary data.</text>
</comment>
<comment type="similarity">
    <text evidence="10">Belongs to the CcmE/CycJ family.</text>
</comment>
<protein>
    <recommendedName>
        <fullName evidence="10">Cytochrome c-type biogenesis protein CcmE</fullName>
    </recommendedName>
    <alternativeName>
        <fullName evidence="10">Cytochrome c maturation protein E</fullName>
    </alternativeName>
    <alternativeName>
        <fullName evidence="10">Heme chaperone CcmE</fullName>
    </alternativeName>
</protein>
<dbReference type="Proteomes" id="UP000664073">
    <property type="component" value="Unassembled WGS sequence"/>
</dbReference>
<dbReference type="NCBIfam" id="NF009731">
    <property type="entry name" value="PRK13254.1-5"/>
    <property type="match status" value="1"/>
</dbReference>
<gene>
    <name evidence="10 12" type="primary">ccmE</name>
    <name evidence="10" type="synonym">cycJ</name>
    <name evidence="12" type="ORF">J2D77_01650</name>
</gene>
<dbReference type="InterPro" id="IPR004329">
    <property type="entry name" value="CcmE"/>
</dbReference>
<dbReference type="EMBL" id="JAFVMH010000001">
    <property type="protein sequence ID" value="MBO1323859.1"/>
    <property type="molecule type" value="Genomic_DNA"/>
</dbReference>
<evidence type="ECO:0000256" key="1">
    <source>
        <dbReference type="ARBA" id="ARBA00004370"/>
    </source>
</evidence>
<keyword evidence="2 10" id="KW-0349">Heme</keyword>
<dbReference type="InterPro" id="IPR036127">
    <property type="entry name" value="CcmE-like_sf"/>
</dbReference>
<proteinExistence type="inferred from homology"/>
<dbReference type="Gene3D" id="2.40.50.140">
    <property type="entry name" value="Nucleic acid-binding proteins"/>
    <property type="match status" value="1"/>
</dbReference>
<dbReference type="AlphaFoldDB" id="A0A939KPF0"/>
<evidence type="ECO:0000256" key="2">
    <source>
        <dbReference type="ARBA" id="ARBA00022617"/>
    </source>
</evidence>
<dbReference type="NCBIfam" id="NF009727">
    <property type="entry name" value="PRK13254.1-1"/>
    <property type="match status" value="1"/>
</dbReference>
<evidence type="ECO:0000256" key="5">
    <source>
        <dbReference type="ARBA" id="ARBA00022748"/>
    </source>
</evidence>
<evidence type="ECO:0000256" key="10">
    <source>
        <dbReference type="HAMAP-Rule" id="MF_01959"/>
    </source>
</evidence>
<keyword evidence="6 10" id="KW-0735">Signal-anchor</keyword>
<organism evidence="12 13">
    <name type="scientific">Acetobacter garciniae</name>
    <dbReference type="NCBI Taxonomy" id="2817435"/>
    <lineage>
        <taxon>Bacteria</taxon>
        <taxon>Pseudomonadati</taxon>
        <taxon>Pseudomonadota</taxon>
        <taxon>Alphaproteobacteria</taxon>
        <taxon>Acetobacterales</taxon>
        <taxon>Acetobacteraceae</taxon>
        <taxon>Acetobacter</taxon>
    </lineage>
</organism>
<dbReference type="GO" id="GO:0005886">
    <property type="term" value="C:plasma membrane"/>
    <property type="evidence" value="ECO:0007669"/>
    <property type="project" value="UniProtKB-SubCell"/>
</dbReference>
<dbReference type="GO" id="GO:0046872">
    <property type="term" value="F:metal ion binding"/>
    <property type="evidence" value="ECO:0007669"/>
    <property type="project" value="UniProtKB-KW"/>
</dbReference>
<feature type="topological domain" description="Cytoplasmic" evidence="10">
    <location>
        <begin position="1"/>
        <end position="7"/>
    </location>
</feature>
<keyword evidence="4 10" id="KW-0479">Metal-binding</keyword>
<evidence type="ECO:0000256" key="4">
    <source>
        <dbReference type="ARBA" id="ARBA00022723"/>
    </source>
</evidence>
<evidence type="ECO:0000313" key="13">
    <source>
        <dbReference type="Proteomes" id="UP000664073"/>
    </source>
</evidence>
<accession>A0A939KPF0</accession>
<keyword evidence="3 10" id="KW-0812">Transmembrane</keyword>
<sequence>MTRKTRRLWLVIACVACLGTAAGLILRAFSSDIVFFVTPSQVVAAPPPKDRTVKLGGMVVAGSVKREKRGETPISTFDVTDGQASVTVHYEGILPDLFREGQSVVAIGTATPPHDFAAAEVLAKHDETYMPKEVAEALKKAGKWDPRFGPPPSATSWNQMTVQDARKDISAAPATN</sequence>
<dbReference type="HAMAP" id="MF_01959">
    <property type="entry name" value="CcmE"/>
    <property type="match status" value="1"/>
</dbReference>
<evidence type="ECO:0000256" key="11">
    <source>
        <dbReference type="PIRSR" id="PIRSR604329-50"/>
    </source>
</evidence>
<keyword evidence="8 10" id="KW-0408">Iron</keyword>
<evidence type="ECO:0000256" key="6">
    <source>
        <dbReference type="ARBA" id="ARBA00022968"/>
    </source>
</evidence>
<keyword evidence="13" id="KW-1185">Reference proteome</keyword>
<evidence type="ECO:0000256" key="7">
    <source>
        <dbReference type="ARBA" id="ARBA00022989"/>
    </source>
</evidence>
<dbReference type="Pfam" id="PF03100">
    <property type="entry name" value="CcmE"/>
    <property type="match status" value="1"/>
</dbReference>
<dbReference type="SUPFAM" id="SSF82093">
    <property type="entry name" value="Heme chaperone CcmE"/>
    <property type="match status" value="1"/>
</dbReference>
<dbReference type="GO" id="GO:0017004">
    <property type="term" value="P:cytochrome complex assembly"/>
    <property type="evidence" value="ECO:0007669"/>
    <property type="project" value="UniProtKB-KW"/>
</dbReference>
<name>A0A939KPF0_9PROT</name>
<evidence type="ECO:0000256" key="9">
    <source>
        <dbReference type="ARBA" id="ARBA00023136"/>
    </source>
</evidence>
<reference evidence="12" key="1">
    <citation type="submission" date="2021-03" db="EMBL/GenBank/DDBJ databases">
        <title>The complete genome sequence of Acetobacter sp. TBRC 12339.</title>
        <authorList>
            <person name="Charoenyingcharoen P."/>
            <person name="Yukphan P."/>
        </authorList>
    </citation>
    <scope>NUCLEOTIDE SEQUENCE</scope>
    <source>
        <strain evidence="12">TBRC 12339</strain>
    </source>
</reference>
<dbReference type="PANTHER" id="PTHR34128">
    <property type="entry name" value="CYTOCHROME C-TYPE BIOGENESIS PROTEIN CCME HOMOLOG, MITOCHONDRIAL"/>
    <property type="match status" value="1"/>
</dbReference>
<feature type="binding site" description="covalent" evidence="10 11">
    <location>
        <position position="125"/>
    </location>
    <ligand>
        <name>heme</name>
        <dbReference type="ChEBI" id="CHEBI:30413"/>
    </ligand>
</feature>
<dbReference type="GO" id="GO:0017003">
    <property type="term" value="P:protein-heme linkage"/>
    <property type="evidence" value="ECO:0007669"/>
    <property type="project" value="UniProtKB-UniRule"/>
</dbReference>
<dbReference type="InterPro" id="IPR012340">
    <property type="entry name" value="NA-bd_OB-fold"/>
</dbReference>
<evidence type="ECO:0000313" key="12">
    <source>
        <dbReference type="EMBL" id="MBO1323859.1"/>
    </source>
</evidence>
<dbReference type="PANTHER" id="PTHR34128:SF2">
    <property type="entry name" value="CYTOCHROME C-TYPE BIOGENESIS PROTEIN CCME HOMOLOG, MITOCHONDRIAL"/>
    <property type="match status" value="1"/>
</dbReference>
<evidence type="ECO:0000256" key="8">
    <source>
        <dbReference type="ARBA" id="ARBA00023004"/>
    </source>
</evidence>